<dbReference type="SUPFAM" id="SSF48726">
    <property type="entry name" value="Immunoglobulin"/>
    <property type="match status" value="1"/>
</dbReference>
<comment type="caution">
    <text evidence="1">The sequence shown here is derived from an EMBL/GenBank/DDBJ whole genome shotgun (WGS) entry which is preliminary data.</text>
</comment>
<sequence>MLLTLRKRYERHACARPRLVALKSEIQIYKKNLHLHCVLSKNANPENITYSWAYCDKDVASCQSKDEWKSVQSRQNNTIKILSRQAGGIRLYRCTADNGFKKDQLIWTIIRPIGQTIPKGVCDHIAVKLESNIAARLESEKEEKSGNSSMGPIVVWQGIVAFLAILLLVTLFLTFRRRNPPKQEYNTCVVPVLKEKIGDSV</sequence>
<dbReference type="PROSITE" id="PS50835">
    <property type="entry name" value="IG_LIKE"/>
    <property type="match status" value="1"/>
</dbReference>
<gene>
    <name evidence="1" type="ORF">PACLA_8A065157</name>
</gene>
<name>A0A7D9I780_PARCT</name>
<evidence type="ECO:0000313" key="2">
    <source>
        <dbReference type="Proteomes" id="UP001152795"/>
    </source>
</evidence>
<evidence type="ECO:0000313" key="1">
    <source>
        <dbReference type="EMBL" id="CAB3999243.1"/>
    </source>
</evidence>
<protein>
    <submittedName>
        <fullName evidence="1">---NA</fullName>
    </submittedName>
</protein>
<keyword evidence="2" id="KW-1185">Reference proteome</keyword>
<dbReference type="InterPro" id="IPR007110">
    <property type="entry name" value="Ig-like_dom"/>
</dbReference>
<dbReference type="Proteomes" id="UP001152795">
    <property type="component" value="Unassembled WGS sequence"/>
</dbReference>
<accession>A0A7D9I780</accession>
<dbReference type="AlphaFoldDB" id="A0A7D9I780"/>
<dbReference type="InterPro" id="IPR036179">
    <property type="entry name" value="Ig-like_dom_sf"/>
</dbReference>
<dbReference type="EMBL" id="CACRXK020003545">
    <property type="protein sequence ID" value="CAB3999243.1"/>
    <property type="molecule type" value="Genomic_DNA"/>
</dbReference>
<organism evidence="1 2">
    <name type="scientific">Paramuricea clavata</name>
    <name type="common">Red gorgonian</name>
    <name type="synonym">Violescent sea-whip</name>
    <dbReference type="NCBI Taxonomy" id="317549"/>
    <lineage>
        <taxon>Eukaryota</taxon>
        <taxon>Metazoa</taxon>
        <taxon>Cnidaria</taxon>
        <taxon>Anthozoa</taxon>
        <taxon>Octocorallia</taxon>
        <taxon>Malacalcyonacea</taxon>
        <taxon>Plexauridae</taxon>
        <taxon>Paramuricea</taxon>
    </lineage>
</organism>
<proteinExistence type="predicted"/>
<reference evidence="1" key="1">
    <citation type="submission" date="2020-04" db="EMBL/GenBank/DDBJ databases">
        <authorList>
            <person name="Alioto T."/>
            <person name="Alioto T."/>
            <person name="Gomez Garrido J."/>
        </authorList>
    </citation>
    <scope>NUCLEOTIDE SEQUENCE</scope>
    <source>
        <strain evidence="1">A484AB</strain>
    </source>
</reference>